<dbReference type="SUPFAM" id="SSF51261">
    <property type="entry name" value="Duplicated hybrid motif"/>
    <property type="match status" value="1"/>
</dbReference>
<organism evidence="4 5">
    <name type="scientific">Pseudidiomarina taiwanensis</name>
    <dbReference type="NCBI Taxonomy" id="337250"/>
    <lineage>
        <taxon>Bacteria</taxon>
        <taxon>Pseudomonadati</taxon>
        <taxon>Pseudomonadota</taxon>
        <taxon>Gammaproteobacteria</taxon>
        <taxon>Alteromonadales</taxon>
        <taxon>Idiomarinaceae</taxon>
        <taxon>Pseudidiomarina</taxon>
    </lineage>
</organism>
<dbReference type="Gene3D" id="6.10.250.3150">
    <property type="match status" value="1"/>
</dbReference>
<dbReference type="InterPro" id="IPR050570">
    <property type="entry name" value="Cell_wall_metabolism_enzyme"/>
</dbReference>
<sequence length="381" mass="42895">MKFLLSLTLLMAALILAAPSFAWQDDVAAEREQTERRLQQLAAEIAARQAAIAERQQDLSLTQQQLRQLELQMSTVASELQQTQTAIAATEGRLQQLKTEQQQLEREYAQQQARLAQQIQAAYKMGEHDLLKLLLNQQQSNQVERMLGYYGYLNRARLQQLDQVNQTAADLDQVAQALTAEQATLQEQANTQRRQQGVLREQSQSQQELLKRLQREQQADTQRITALKRDQEALEQVLEGLLAALRDEPQLLGLKPLQGKMLWPAEGRVRRLFATERSGGVPWRGVIIEAAEGTPVKAIADGRVIFANWLRGYGLVLVLDHGEGYMSLYGHNQTIVPDVGQTVRQGETVALVGQSGGQTEPSLYFEIRIKGDAVNPTRWVR</sequence>
<evidence type="ECO:0000256" key="1">
    <source>
        <dbReference type="SAM" id="Coils"/>
    </source>
</evidence>
<keyword evidence="5" id="KW-1185">Reference proteome</keyword>
<dbReference type="AlphaFoldDB" id="A0A432ZLZ8"/>
<comment type="caution">
    <text evidence="4">The sequence shown here is derived from an EMBL/GenBank/DDBJ whole genome shotgun (WGS) entry which is preliminary data.</text>
</comment>
<dbReference type="RefSeq" id="WP_126827334.1">
    <property type="nucleotide sequence ID" value="NZ_PIQG01000002.1"/>
</dbReference>
<evidence type="ECO:0000313" key="4">
    <source>
        <dbReference type="EMBL" id="RUO78682.1"/>
    </source>
</evidence>
<dbReference type="Pfam" id="PF01551">
    <property type="entry name" value="Peptidase_M23"/>
    <property type="match status" value="1"/>
</dbReference>
<evidence type="ECO:0000259" key="3">
    <source>
        <dbReference type="Pfam" id="PF01551"/>
    </source>
</evidence>
<dbReference type="CDD" id="cd12797">
    <property type="entry name" value="M23_peptidase"/>
    <property type="match status" value="1"/>
</dbReference>
<feature type="coiled-coil region" evidence="1">
    <location>
        <begin position="24"/>
        <end position="121"/>
    </location>
</feature>
<feature type="signal peptide" evidence="2">
    <location>
        <begin position="1"/>
        <end position="22"/>
    </location>
</feature>
<dbReference type="InterPro" id="IPR011055">
    <property type="entry name" value="Dup_hybrid_motif"/>
</dbReference>
<dbReference type="OrthoDB" id="9784703at2"/>
<evidence type="ECO:0000313" key="5">
    <source>
        <dbReference type="Proteomes" id="UP000288279"/>
    </source>
</evidence>
<keyword evidence="2" id="KW-0732">Signal</keyword>
<evidence type="ECO:0000256" key="2">
    <source>
        <dbReference type="SAM" id="SignalP"/>
    </source>
</evidence>
<dbReference type="PANTHER" id="PTHR21666:SF270">
    <property type="entry name" value="MUREIN HYDROLASE ACTIVATOR ENVC"/>
    <property type="match status" value="1"/>
</dbReference>
<dbReference type="InterPro" id="IPR016047">
    <property type="entry name" value="M23ase_b-sheet_dom"/>
</dbReference>
<reference evidence="4 5" key="1">
    <citation type="journal article" date="2011" name="Front. Microbiol.">
        <title>Genomic signatures of strain selection and enhancement in Bacillus atrophaeus var. globigii, a historical biowarfare simulant.</title>
        <authorList>
            <person name="Gibbons H.S."/>
            <person name="Broomall S.M."/>
            <person name="McNew L.A."/>
            <person name="Daligault H."/>
            <person name="Chapman C."/>
            <person name="Bruce D."/>
            <person name="Karavis M."/>
            <person name="Krepps M."/>
            <person name="McGregor P.A."/>
            <person name="Hong C."/>
            <person name="Park K.H."/>
            <person name="Akmal A."/>
            <person name="Feldman A."/>
            <person name="Lin J.S."/>
            <person name="Chang W.E."/>
            <person name="Higgs B.W."/>
            <person name="Demirev P."/>
            <person name="Lindquist J."/>
            <person name="Liem A."/>
            <person name="Fochler E."/>
            <person name="Read T.D."/>
            <person name="Tapia R."/>
            <person name="Johnson S."/>
            <person name="Bishop-Lilly K.A."/>
            <person name="Detter C."/>
            <person name="Han C."/>
            <person name="Sozhamannan S."/>
            <person name="Rosenzweig C.N."/>
            <person name="Skowronski E.W."/>
        </authorList>
    </citation>
    <scope>NUCLEOTIDE SEQUENCE [LARGE SCALE GENOMIC DNA]</scope>
    <source>
        <strain evidence="4 5">PIT1</strain>
    </source>
</reference>
<dbReference type="FunFam" id="2.70.70.10:FF:000003">
    <property type="entry name" value="Murein hydrolase activator EnvC"/>
    <property type="match status" value="1"/>
</dbReference>
<protein>
    <submittedName>
        <fullName evidence="4">Peptidase M23</fullName>
    </submittedName>
</protein>
<feature type="coiled-coil region" evidence="1">
    <location>
        <begin position="161"/>
        <end position="244"/>
    </location>
</feature>
<dbReference type="Proteomes" id="UP000288279">
    <property type="component" value="Unassembled WGS sequence"/>
</dbReference>
<proteinExistence type="predicted"/>
<feature type="domain" description="M23ase beta-sheet core" evidence="3">
    <location>
        <begin position="283"/>
        <end position="376"/>
    </location>
</feature>
<dbReference type="PANTHER" id="PTHR21666">
    <property type="entry name" value="PEPTIDASE-RELATED"/>
    <property type="match status" value="1"/>
</dbReference>
<keyword evidence="1" id="KW-0175">Coiled coil</keyword>
<dbReference type="EMBL" id="PIQG01000002">
    <property type="protein sequence ID" value="RUO78682.1"/>
    <property type="molecule type" value="Genomic_DNA"/>
</dbReference>
<feature type="chain" id="PRO_5019167671" evidence="2">
    <location>
        <begin position="23"/>
        <end position="381"/>
    </location>
</feature>
<gene>
    <name evidence="4" type="ORF">CWI83_06595</name>
</gene>
<dbReference type="Gene3D" id="2.70.70.10">
    <property type="entry name" value="Glucose Permease (Domain IIA)"/>
    <property type="match status" value="1"/>
</dbReference>
<name>A0A432ZLZ8_9GAMM</name>
<dbReference type="GO" id="GO:0004222">
    <property type="term" value="F:metalloendopeptidase activity"/>
    <property type="evidence" value="ECO:0007669"/>
    <property type="project" value="TreeGrafter"/>
</dbReference>
<accession>A0A432ZLZ8</accession>